<organism evidence="1 2">
    <name type="scientific">Melanomma pulvis-pyrius CBS 109.77</name>
    <dbReference type="NCBI Taxonomy" id="1314802"/>
    <lineage>
        <taxon>Eukaryota</taxon>
        <taxon>Fungi</taxon>
        <taxon>Dikarya</taxon>
        <taxon>Ascomycota</taxon>
        <taxon>Pezizomycotina</taxon>
        <taxon>Dothideomycetes</taxon>
        <taxon>Pleosporomycetidae</taxon>
        <taxon>Pleosporales</taxon>
        <taxon>Melanommataceae</taxon>
        <taxon>Melanomma</taxon>
    </lineage>
</organism>
<gene>
    <name evidence="1" type="ORF">K505DRAFT_328217</name>
</gene>
<accession>A0A6A6WZG6</accession>
<keyword evidence="2" id="KW-1185">Reference proteome</keyword>
<name>A0A6A6WZG6_9PLEO</name>
<dbReference type="EMBL" id="MU002134">
    <property type="protein sequence ID" value="KAF2789486.1"/>
    <property type="molecule type" value="Genomic_DNA"/>
</dbReference>
<dbReference type="AlphaFoldDB" id="A0A6A6WZG6"/>
<dbReference type="OrthoDB" id="1744869at2759"/>
<proteinExistence type="predicted"/>
<evidence type="ECO:0000313" key="1">
    <source>
        <dbReference type="EMBL" id="KAF2789486.1"/>
    </source>
</evidence>
<evidence type="ECO:0000313" key="2">
    <source>
        <dbReference type="Proteomes" id="UP000799757"/>
    </source>
</evidence>
<reference evidence="1" key="1">
    <citation type="journal article" date="2020" name="Stud. Mycol.">
        <title>101 Dothideomycetes genomes: a test case for predicting lifestyles and emergence of pathogens.</title>
        <authorList>
            <person name="Haridas S."/>
            <person name="Albert R."/>
            <person name="Binder M."/>
            <person name="Bloem J."/>
            <person name="Labutti K."/>
            <person name="Salamov A."/>
            <person name="Andreopoulos B."/>
            <person name="Baker S."/>
            <person name="Barry K."/>
            <person name="Bills G."/>
            <person name="Bluhm B."/>
            <person name="Cannon C."/>
            <person name="Castanera R."/>
            <person name="Culley D."/>
            <person name="Daum C."/>
            <person name="Ezra D."/>
            <person name="Gonzalez J."/>
            <person name="Henrissat B."/>
            <person name="Kuo A."/>
            <person name="Liang C."/>
            <person name="Lipzen A."/>
            <person name="Lutzoni F."/>
            <person name="Magnuson J."/>
            <person name="Mondo S."/>
            <person name="Nolan M."/>
            <person name="Ohm R."/>
            <person name="Pangilinan J."/>
            <person name="Park H.-J."/>
            <person name="Ramirez L."/>
            <person name="Alfaro M."/>
            <person name="Sun H."/>
            <person name="Tritt A."/>
            <person name="Yoshinaga Y."/>
            <person name="Zwiers L.-H."/>
            <person name="Turgeon B."/>
            <person name="Goodwin S."/>
            <person name="Spatafora J."/>
            <person name="Crous P."/>
            <person name="Grigoriev I."/>
        </authorList>
    </citation>
    <scope>NUCLEOTIDE SEQUENCE</scope>
    <source>
        <strain evidence="1">CBS 109.77</strain>
    </source>
</reference>
<dbReference type="Proteomes" id="UP000799757">
    <property type="component" value="Unassembled WGS sequence"/>
</dbReference>
<protein>
    <submittedName>
        <fullName evidence="1">Uncharacterized protein</fullName>
    </submittedName>
</protein>
<sequence>MPPWVSRQWHVLRAARAVANTVCGLQRHAKPACVPTLRSYAQKSSQKAPRAPGTSTPNSAIIVPSSVSVTPEDLIHHIKPISKQLFTKDHRFAVFFLTPAFATWLLDDRTFVHKALSQLYQEFIKTTRSPDVEIHALCAVVDKLPTPQYIENFSQIKHVGAIKDTALRRTRAPPTWDVGHEGMAYTTLRFSDSVQSPQPAADAGGSISFLTSEGSEKEGFYGNTLRLPLANTVFQTGSPTTMTHSTWKRVKETRELTLESKENLTHHGIRLYRQKSTSASASAIAIPLVPLCFPRIVEASMGNILRQISKPGQTEPMPASQELESLVPQYHKSRGEPPQAISVWALLIPKETLRFVLRETRRILKGTHGKNGIDDSSPTSDVWEALWKNNPTIWSELVPLALTKGARLHRVLSGGGGWGKKAGLLSLDPAVTSTESESSTSQKFSDRLDGPGDLSSALHPVAHPGDSIQFFVSPKAPSGYAGDSNAITGKLKELTSLPAPWRWELGTIPSTIDSIQASSWQHDASESKDMFVFRNSFGALAEGGMYLKRQFHLEMRDSLSVVGGTKVDVPFSRFSSVDFVVDKKGAVGSPTLRIRRIYKDKNEEVGSPTLKIKRIYK</sequence>